<comment type="caution">
    <text evidence="1">The sequence shown here is derived from an EMBL/GenBank/DDBJ whole genome shotgun (WGS) entry which is preliminary data.</text>
</comment>
<dbReference type="AlphaFoldDB" id="A0AA86U1J6"/>
<dbReference type="SUPFAM" id="SSF57184">
    <property type="entry name" value="Growth factor receptor domain"/>
    <property type="match status" value="1"/>
</dbReference>
<evidence type="ECO:0000313" key="1">
    <source>
        <dbReference type="EMBL" id="CAI9927733.1"/>
    </source>
</evidence>
<dbReference type="EMBL" id="CAXDID020000006">
    <property type="protein sequence ID" value="CAL5975148.1"/>
    <property type="molecule type" value="Genomic_DNA"/>
</dbReference>
<reference evidence="2 3" key="2">
    <citation type="submission" date="2024-07" db="EMBL/GenBank/DDBJ databases">
        <authorList>
            <person name="Akdeniz Z."/>
        </authorList>
    </citation>
    <scope>NUCLEOTIDE SEQUENCE [LARGE SCALE GENOMIC DNA]</scope>
</reference>
<sequence>MLFILQYFGVTLQTSCLSNEYYDSSSSLCVSCGVLAVTLDQNACVCPMINMLWDSVSKSCVCDTSSYNYSTVDSWQCIRCENGALPKSDKSACDCVVGYDNVQRRCCSPSNEYYLNNICVQCPTGAILTTVGSLTTCDCQLTGSSFDRARGVCHCQSTLQYYNAGVCYSCTLNTNLGTLALVNSYFTGCQCSDQNKIFVYPGCVCPNSFYEYNSICVFCPSDANLNKVGNTCTCINANFEFSISQNQCVCTSGYYLYSGQCLTCPIGSTLIGNTCDCGVGKQMNYSTMTCQCASNYYLDGANCVQCPSSSTVSPDFSTCLCPTNYVFDGSNCICDSNSVLHSGACQQCPADSNKITTSCTCLDSSAIYDITSNQCKCSGSNMYKLTNICTLCPNDATASLDLSTCVCNNILAHFYNGVCSICPDHSLWNKVTNQCECASGSTFNSSNVCVCNDASKSWFNNQCMVCPQYSSVSNGICVCDSGYQQALSICVIHAIKTQVPIIARMNLISLPTGSSQQYLCYYQHKIGGYTYIENSLDYRSCPTNSRYSFFVEGERMQKNMIHMNVYFNAGSEFIGILGGFQPKIEVSDLQYHIGIFADSLNYMSVISSRTLNLTMESCNISILFGNQTALLDGLVYADVIYMNLVTYSIYAPSQSGVFISNMSNQVYINDSSISVNISATYNMSAINFMNGKCEFYNSNISGLLNAANSSALVLVIGANSAASLLLDNVTIALDYQKSTAFSGLLAGNVYMADLSFKHIKIQGQRIDNNLGLLIGTKQFSLTNIVLNAVSQCVNGSVAVCASGCSGSVARSC</sequence>
<evidence type="ECO:0000313" key="2">
    <source>
        <dbReference type="EMBL" id="CAL5975148.1"/>
    </source>
</evidence>
<protein>
    <submittedName>
        <fullName evidence="1">Uncharacterized protein</fullName>
    </submittedName>
</protein>
<dbReference type="EMBL" id="CATOUU010000386">
    <property type="protein sequence ID" value="CAI9927733.1"/>
    <property type="molecule type" value="Genomic_DNA"/>
</dbReference>
<accession>A0AA86U1J6</accession>
<reference evidence="1" key="1">
    <citation type="submission" date="2023-06" db="EMBL/GenBank/DDBJ databases">
        <authorList>
            <person name="Kurt Z."/>
        </authorList>
    </citation>
    <scope>NUCLEOTIDE SEQUENCE</scope>
</reference>
<keyword evidence="3" id="KW-1185">Reference proteome</keyword>
<evidence type="ECO:0000313" key="3">
    <source>
        <dbReference type="Proteomes" id="UP001642409"/>
    </source>
</evidence>
<gene>
    <name evidence="1" type="ORF">HINF_LOCUS15378</name>
    <name evidence="2" type="ORF">HINF_LOCUS3187</name>
</gene>
<organism evidence="1">
    <name type="scientific">Hexamita inflata</name>
    <dbReference type="NCBI Taxonomy" id="28002"/>
    <lineage>
        <taxon>Eukaryota</taxon>
        <taxon>Metamonada</taxon>
        <taxon>Diplomonadida</taxon>
        <taxon>Hexamitidae</taxon>
        <taxon>Hexamitinae</taxon>
        <taxon>Hexamita</taxon>
    </lineage>
</organism>
<dbReference type="Proteomes" id="UP001642409">
    <property type="component" value="Unassembled WGS sequence"/>
</dbReference>
<name>A0AA86U1J6_9EUKA</name>
<proteinExistence type="predicted"/>
<dbReference type="InterPro" id="IPR009030">
    <property type="entry name" value="Growth_fac_rcpt_cys_sf"/>
</dbReference>